<reference evidence="1" key="1">
    <citation type="submission" date="2023-03" db="EMBL/GenBank/DDBJ databases">
        <title>Massive genome expansion in bonnet fungi (Mycena s.s.) driven by repeated elements and novel gene families across ecological guilds.</title>
        <authorList>
            <consortium name="Lawrence Berkeley National Laboratory"/>
            <person name="Harder C.B."/>
            <person name="Miyauchi S."/>
            <person name="Viragh M."/>
            <person name="Kuo A."/>
            <person name="Thoen E."/>
            <person name="Andreopoulos B."/>
            <person name="Lu D."/>
            <person name="Skrede I."/>
            <person name="Drula E."/>
            <person name="Henrissat B."/>
            <person name="Morin E."/>
            <person name="Kohler A."/>
            <person name="Barry K."/>
            <person name="LaButti K."/>
            <person name="Morin E."/>
            <person name="Salamov A."/>
            <person name="Lipzen A."/>
            <person name="Mereny Z."/>
            <person name="Hegedus B."/>
            <person name="Baldrian P."/>
            <person name="Stursova M."/>
            <person name="Weitz H."/>
            <person name="Taylor A."/>
            <person name="Grigoriev I.V."/>
            <person name="Nagy L.G."/>
            <person name="Martin F."/>
            <person name="Kauserud H."/>
        </authorList>
    </citation>
    <scope>NUCLEOTIDE SEQUENCE</scope>
    <source>
        <strain evidence="1">CBHHK182m</strain>
    </source>
</reference>
<organism evidence="1 2">
    <name type="scientific">Mycena metata</name>
    <dbReference type="NCBI Taxonomy" id="1033252"/>
    <lineage>
        <taxon>Eukaryota</taxon>
        <taxon>Fungi</taxon>
        <taxon>Dikarya</taxon>
        <taxon>Basidiomycota</taxon>
        <taxon>Agaricomycotina</taxon>
        <taxon>Agaricomycetes</taxon>
        <taxon>Agaricomycetidae</taxon>
        <taxon>Agaricales</taxon>
        <taxon>Marasmiineae</taxon>
        <taxon>Mycenaceae</taxon>
        <taxon>Mycena</taxon>
    </lineage>
</organism>
<sequence length="255" mass="27572">MSTDTRYTAQDGLNWEAYHDATMSFITGRSGHPGAPPPGYKESYMLRHPKAPLPSAFPEVEKAWENRHASGECWSCCATAYNSEAEDDLAAVAVKDTTDVNLSTSAFSALLNHQALMTHSIGEMAKTRFYAQQPRAVGRFTGQHNTKFFARNGGPVAAKGWKRAQMAKGARKVKGNKKGFKGKRARVRFTSVKPETTEVIVVAGPSAAAEVVDNSMDGVQTVAPGDVFMDDYLVKDEEGEGESLFTDGEDASLAA</sequence>
<accession>A0AAD7MIK6</accession>
<dbReference type="EMBL" id="JARKIB010000256">
    <property type="protein sequence ID" value="KAJ7719129.1"/>
    <property type="molecule type" value="Genomic_DNA"/>
</dbReference>
<dbReference type="AlphaFoldDB" id="A0AAD7MIK6"/>
<comment type="caution">
    <text evidence="1">The sequence shown here is derived from an EMBL/GenBank/DDBJ whole genome shotgun (WGS) entry which is preliminary data.</text>
</comment>
<name>A0AAD7MIK6_9AGAR</name>
<evidence type="ECO:0000313" key="1">
    <source>
        <dbReference type="EMBL" id="KAJ7719129.1"/>
    </source>
</evidence>
<gene>
    <name evidence="1" type="ORF">B0H16DRAFT_1700403</name>
</gene>
<proteinExistence type="predicted"/>
<dbReference type="Proteomes" id="UP001215598">
    <property type="component" value="Unassembled WGS sequence"/>
</dbReference>
<evidence type="ECO:0000313" key="2">
    <source>
        <dbReference type="Proteomes" id="UP001215598"/>
    </source>
</evidence>
<keyword evidence="2" id="KW-1185">Reference proteome</keyword>
<protein>
    <submittedName>
        <fullName evidence="1">Uncharacterized protein</fullName>
    </submittedName>
</protein>